<reference evidence="5 6" key="1">
    <citation type="submission" date="2018-03" db="EMBL/GenBank/DDBJ databases">
        <title>Genomic Encyclopedia of Archaeal and Bacterial Type Strains, Phase II (KMG-II): from individual species to whole genera.</title>
        <authorList>
            <person name="Goeker M."/>
        </authorList>
    </citation>
    <scope>NUCLEOTIDE SEQUENCE [LARGE SCALE GENOMIC DNA]</scope>
    <source>
        <strain evidence="5 6">DSM 19711</strain>
    </source>
</reference>
<keyword evidence="2" id="KW-0560">Oxidoreductase</keyword>
<dbReference type="InterPro" id="IPR036291">
    <property type="entry name" value="NAD(P)-bd_dom_sf"/>
</dbReference>
<accession>A0A2T0R2K3</accession>
<comment type="caution">
    <text evidence="5">The sequence shown here is derived from an EMBL/GenBank/DDBJ whole genome shotgun (WGS) entry which is preliminary data.</text>
</comment>
<organism evidence="5 6">
    <name type="scientific">Kineococcus rhizosphaerae</name>
    <dbReference type="NCBI Taxonomy" id="559628"/>
    <lineage>
        <taxon>Bacteria</taxon>
        <taxon>Bacillati</taxon>
        <taxon>Actinomycetota</taxon>
        <taxon>Actinomycetes</taxon>
        <taxon>Kineosporiales</taxon>
        <taxon>Kineosporiaceae</taxon>
        <taxon>Kineococcus</taxon>
    </lineage>
</organism>
<dbReference type="Proteomes" id="UP000238083">
    <property type="component" value="Unassembled WGS sequence"/>
</dbReference>
<dbReference type="GO" id="GO:0016616">
    <property type="term" value="F:oxidoreductase activity, acting on the CH-OH group of donors, NAD or NADP as acceptor"/>
    <property type="evidence" value="ECO:0007669"/>
    <property type="project" value="UniProtKB-ARBA"/>
</dbReference>
<dbReference type="CDD" id="cd12167">
    <property type="entry name" value="2-Hacid_dh_8"/>
    <property type="match status" value="1"/>
</dbReference>
<dbReference type="PANTHER" id="PTHR42789:SF1">
    <property type="entry name" value="D-ISOMER SPECIFIC 2-HYDROXYACID DEHYDROGENASE FAMILY PROTEIN (AFU_ORTHOLOGUE AFUA_6G10090)"/>
    <property type="match status" value="1"/>
</dbReference>
<keyword evidence="6" id="KW-1185">Reference proteome</keyword>
<sequence>MTNRPAVTLAMAAATFDRVVDLEFLDRLGEVADVRPGVLEEFSSPAARAALAGTQVLVTGWGCPPLTASVVADAPRLRAVVHTAGTVRDHVTPAVWEAGIGVSSAAAANAVPVAEFTLAVVLLAGKRVLEAAHEFALTRGRPLVRDAGGNLGATVGILSASRVGRRVVDLLRPHDLHVLLHDPYVPDAEVRALGAEPVGLTELFDRSDVLSVHTPLLPETRGLVGAELLARLRDGATVVNTARGAVVDPWALTAELVSGRLHGVLDVTDPEPLPADHPLWDRPNVLLTPHVAGSLGNELRRLTASAADEVGRFAAGQPFAHEVTVTTLEHSA</sequence>
<dbReference type="SUPFAM" id="SSF51735">
    <property type="entry name" value="NAD(P)-binding Rossmann-fold domains"/>
    <property type="match status" value="1"/>
</dbReference>
<dbReference type="PANTHER" id="PTHR42789">
    <property type="entry name" value="D-ISOMER SPECIFIC 2-HYDROXYACID DEHYDROGENASE FAMILY PROTEIN (AFU_ORTHOLOGUE AFUA_6G10090)"/>
    <property type="match status" value="1"/>
</dbReference>
<dbReference type="PROSITE" id="PS00670">
    <property type="entry name" value="D_2_HYDROXYACID_DH_2"/>
    <property type="match status" value="1"/>
</dbReference>
<dbReference type="SUPFAM" id="SSF52283">
    <property type="entry name" value="Formate/glycerate dehydrogenase catalytic domain-like"/>
    <property type="match status" value="1"/>
</dbReference>
<name>A0A2T0R2K3_9ACTN</name>
<feature type="domain" description="D-isomer specific 2-hydroxyacid dehydrogenase NAD-binding" evidence="4">
    <location>
        <begin position="152"/>
        <end position="292"/>
    </location>
</feature>
<evidence type="ECO:0000259" key="4">
    <source>
        <dbReference type="Pfam" id="PF02826"/>
    </source>
</evidence>
<dbReference type="InterPro" id="IPR050857">
    <property type="entry name" value="D-2-hydroxyacid_DH"/>
</dbReference>
<gene>
    <name evidence="5" type="ORF">CLV37_107129</name>
</gene>
<keyword evidence="3" id="KW-0520">NAD</keyword>
<dbReference type="AlphaFoldDB" id="A0A2T0R2K3"/>
<evidence type="ECO:0000313" key="5">
    <source>
        <dbReference type="EMBL" id="PRY14010.1"/>
    </source>
</evidence>
<evidence type="ECO:0000313" key="6">
    <source>
        <dbReference type="Proteomes" id="UP000238083"/>
    </source>
</evidence>
<comment type="similarity">
    <text evidence="1">Belongs to the D-isomer specific 2-hydroxyacid dehydrogenase family.</text>
</comment>
<dbReference type="EMBL" id="PVZF01000007">
    <property type="protein sequence ID" value="PRY14010.1"/>
    <property type="molecule type" value="Genomic_DNA"/>
</dbReference>
<evidence type="ECO:0000256" key="1">
    <source>
        <dbReference type="ARBA" id="ARBA00005854"/>
    </source>
</evidence>
<dbReference type="InterPro" id="IPR029753">
    <property type="entry name" value="D-isomer_DH_CS"/>
</dbReference>
<dbReference type="Pfam" id="PF02826">
    <property type="entry name" value="2-Hacid_dh_C"/>
    <property type="match status" value="1"/>
</dbReference>
<dbReference type="Gene3D" id="3.40.50.720">
    <property type="entry name" value="NAD(P)-binding Rossmann-like Domain"/>
    <property type="match status" value="2"/>
</dbReference>
<dbReference type="InterPro" id="IPR006140">
    <property type="entry name" value="D-isomer_DH_NAD-bd"/>
</dbReference>
<dbReference type="GO" id="GO:0051287">
    <property type="term" value="F:NAD binding"/>
    <property type="evidence" value="ECO:0007669"/>
    <property type="project" value="InterPro"/>
</dbReference>
<protein>
    <submittedName>
        <fullName evidence="5">Phosphoglycerate dehydrogenase-like enzyme</fullName>
    </submittedName>
</protein>
<evidence type="ECO:0000256" key="2">
    <source>
        <dbReference type="ARBA" id="ARBA00023002"/>
    </source>
</evidence>
<proteinExistence type="inferred from homology"/>
<evidence type="ECO:0000256" key="3">
    <source>
        <dbReference type="ARBA" id="ARBA00023027"/>
    </source>
</evidence>